<evidence type="ECO:0000313" key="2">
    <source>
        <dbReference type="EMBL" id="JAD21488.1"/>
    </source>
</evidence>
<evidence type="ECO:0000256" key="1">
    <source>
        <dbReference type="SAM" id="MobiDB-lite"/>
    </source>
</evidence>
<protein>
    <submittedName>
        <fullName evidence="2">Uncharacterized protein</fullName>
    </submittedName>
</protein>
<feature type="compositionally biased region" description="Basic and acidic residues" evidence="1">
    <location>
        <begin position="11"/>
        <end position="21"/>
    </location>
</feature>
<organism evidence="2">
    <name type="scientific">Arundo donax</name>
    <name type="common">Giant reed</name>
    <name type="synonym">Donax arundinaceus</name>
    <dbReference type="NCBI Taxonomy" id="35708"/>
    <lineage>
        <taxon>Eukaryota</taxon>
        <taxon>Viridiplantae</taxon>
        <taxon>Streptophyta</taxon>
        <taxon>Embryophyta</taxon>
        <taxon>Tracheophyta</taxon>
        <taxon>Spermatophyta</taxon>
        <taxon>Magnoliopsida</taxon>
        <taxon>Liliopsida</taxon>
        <taxon>Poales</taxon>
        <taxon>Poaceae</taxon>
        <taxon>PACMAD clade</taxon>
        <taxon>Arundinoideae</taxon>
        <taxon>Arundineae</taxon>
        <taxon>Arundo</taxon>
    </lineage>
</organism>
<accession>A0A0A8Y8E0</accession>
<feature type="region of interest" description="Disordered" evidence="1">
    <location>
        <begin position="1"/>
        <end position="21"/>
    </location>
</feature>
<dbReference type="EMBL" id="GBRH01276407">
    <property type="protein sequence ID" value="JAD21488.1"/>
    <property type="molecule type" value="Transcribed_RNA"/>
</dbReference>
<reference evidence="2" key="1">
    <citation type="submission" date="2014-09" db="EMBL/GenBank/DDBJ databases">
        <authorList>
            <person name="Magalhaes I.L.F."/>
            <person name="Oliveira U."/>
            <person name="Santos F.R."/>
            <person name="Vidigal T.H.D.A."/>
            <person name="Brescovit A.D."/>
            <person name="Santos A.J."/>
        </authorList>
    </citation>
    <scope>NUCLEOTIDE SEQUENCE</scope>
    <source>
        <tissue evidence="2">Shoot tissue taken approximately 20 cm above the soil surface</tissue>
    </source>
</reference>
<reference evidence="2" key="2">
    <citation type="journal article" date="2015" name="Data Brief">
        <title>Shoot transcriptome of the giant reed, Arundo donax.</title>
        <authorList>
            <person name="Barrero R.A."/>
            <person name="Guerrero F.D."/>
            <person name="Moolhuijzen P."/>
            <person name="Goolsby J.A."/>
            <person name="Tidwell J."/>
            <person name="Bellgard S.E."/>
            <person name="Bellgard M.I."/>
        </authorList>
    </citation>
    <scope>NUCLEOTIDE SEQUENCE</scope>
    <source>
        <tissue evidence="2">Shoot tissue taken approximately 20 cm above the soil surface</tissue>
    </source>
</reference>
<name>A0A0A8Y8E0_ARUDO</name>
<sequence>MISKPISPKSTSHEDSSEDVERTMSYVEVDVTLDPHGPIINGQDPLDIQPLSRLFLELQEVEIPDWLKDHKLYKIGDWKAFIKARPDGRHNWVSD</sequence>
<dbReference type="AlphaFoldDB" id="A0A0A8Y8E0"/>
<proteinExistence type="predicted"/>